<sequence length="153" mass="16255">MTKPSRILLAIDGTQGSYRAARHAALIANLTGAEVILLHCADPHPSLSLPFSTDGTRTADATGGMPQSFGYAPPSPHERVGPARDILQDHQVRYMEHTVEGPAAETILGMAQREHCDLIVMGRHGTGTDDEPDVGRTAEHVVRAAPCTVMVAA</sequence>
<evidence type="ECO:0000256" key="1">
    <source>
        <dbReference type="ARBA" id="ARBA00008791"/>
    </source>
</evidence>
<dbReference type="PANTHER" id="PTHR46268">
    <property type="entry name" value="STRESS RESPONSE PROTEIN NHAX"/>
    <property type="match status" value="1"/>
</dbReference>
<organism evidence="3">
    <name type="scientific">Nitratidesulfovibrio vulgaris (strain DSM 19637 / Miyazaki F)</name>
    <name type="common">Desulfovibrio vulgaris</name>
    <dbReference type="NCBI Taxonomy" id="883"/>
    <lineage>
        <taxon>Bacteria</taxon>
        <taxon>Pseudomonadati</taxon>
        <taxon>Thermodesulfobacteriota</taxon>
        <taxon>Desulfovibrionia</taxon>
        <taxon>Desulfovibrionales</taxon>
        <taxon>Desulfovibrionaceae</taxon>
        <taxon>Nitratidesulfovibrio</taxon>
    </lineage>
</organism>
<dbReference type="InterPro" id="IPR006015">
    <property type="entry name" value="Universal_stress_UspA"/>
</dbReference>
<dbReference type="Gene3D" id="3.40.50.620">
    <property type="entry name" value="HUPs"/>
    <property type="match status" value="1"/>
</dbReference>
<dbReference type="KEGG" id="dvm:DvMF_2086"/>
<evidence type="ECO:0000313" key="3">
    <source>
        <dbReference type="EMBL" id="ACL09029.1"/>
    </source>
</evidence>
<name>B8DQB0_NITV9</name>
<dbReference type="PANTHER" id="PTHR46268:SF15">
    <property type="entry name" value="UNIVERSAL STRESS PROTEIN HP_0031"/>
    <property type="match status" value="1"/>
</dbReference>
<dbReference type="EMBL" id="CP001197">
    <property type="protein sequence ID" value="ACL09029.1"/>
    <property type="molecule type" value="Genomic_DNA"/>
</dbReference>
<feature type="domain" description="UspA" evidence="2">
    <location>
        <begin position="6"/>
        <end position="151"/>
    </location>
</feature>
<dbReference type="InterPro" id="IPR014729">
    <property type="entry name" value="Rossmann-like_a/b/a_fold"/>
</dbReference>
<dbReference type="HOGENOM" id="CLU_049301_11_0_7"/>
<dbReference type="AlphaFoldDB" id="B8DQB0"/>
<dbReference type="STRING" id="883.DvMF_2086"/>
<dbReference type="InterPro" id="IPR006016">
    <property type="entry name" value="UspA"/>
</dbReference>
<reference evidence="3" key="1">
    <citation type="submission" date="2008-10" db="EMBL/GenBank/DDBJ databases">
        <title>Complete sequence of Desulfovibrio vulgaris str. 'Miyazaki F'.</title>
        <authorList>
            <person name="Lucas S."/>
            <person name="Copeland A."/>
            <person name="Lapidus A."/>
            <person name="Glavina del Rio T."/>
            <person name="Dalin E."/>
            <person name="Tice H."/>
            <person name="Bruce D."/>
            <person name="Goodwin L."/>
            <person name="Pitluck S."/>
            <person name="Sims D."/>
            <person name="Brettin T."/>
            <person name="Detter J.C."/>
            <person name="Han C."/>
            <person name="Larimer F."/>
            <person name="Land M."/>
            <person name="Hauser L."/>
            <person name="Kyrpides N."/>
            <person name="Mikhailova N."/>
            <person name="Hazen T.C."/>
            <person name="Richardson P."/>
        </authorList>
    </citation>
    <scope>NUCLEOTIDE SEQUENCE</scope>
    <source>
        <strain evidence="3">Miyazaki F</strain>
    </source>
</reference>
<dbReference type="PRINTS" id="PR01438">
    <property type="entry name" value="UNVRSLSTRESS"/>
</dbReference>
<protein>
    <submittedName>
        <fullName evidence="3">UspA domain protein</fullName>
    </submittedName>
</protein>
<accession>B8DQB0</accession>
<gene>
    <name evidence="3" type="ordered locus">DvMF_2086</name>
</gene>
<dbReference type="eggNOG" id="COG0589">
    <property type="taxonomic scope" value="Bacteria"/>
</dbReference>
<dbReference type="SUPFAM" id="SSF52402">
    <property type="entry name" value="Adenine nucleotide alpha hydrolases-like"/>
    <property type="match status" value="1"/>
</dbReference>
<evidence type="ECO:0000259" key="2">
    <source>
        <dbReference type="Pfam" id="PF00582"/>
    </source>
</evidence>
<dbReference type="OrthoDB" id="5455288at2"/>
<dbReference type="Pfam" id="PF00582">
    <property type="entry name" value="Usp"/>
    <property type="match status" value="1"/>
</dbReference>
<dbReference type="CDD" id="cd00293">
    <property type="entry name" value="USP-like"/>
    <property type="match status" value="1"/>
</dbReference>
<comment type="similarity">
    <text evidence="1">Belongs to the universal stress protein A family.</text>
</comment>
<proteinExistence type="inferred from homology"/>